<name>A0ACC3ZCU4_COLTU</name>
<comment type="caution">
    <text evidence="1">The sequence shown here is derived from an EMBL/GenBank/DDBJ whole genome shotgun (WGS) entry which is preliminary data.</text>
</comment>
<organism evidence="1 2">
    <name type="scientific">Colletotrichum truncatum</name>
    <name type="common">Anthracnose fungus</name>
    <name type="synonym">Colletotrichum capsici</name>
    <dbReference type="NCBI Taxonomy" id="5467"/>
    <lineage>
        <taxon>Eukaryota</taxon>
        <taxon>Fungi</taxon>
        <taxon>Dikarya</taxon>
        <taxon>Ascomycota</taxon>
        <taxon>Pezizomycotina</taxon>
        <taxon>Sordariomycetes</taxon>
        <taxon>Hypocreomycetidae</taxon>
        <taxon>Glomerellales</taxon>
        <taxon>Glomerellaceae</taxon>
        <taxon>Colletotrichum</taxon>
        <taxon>Colletotrichum truncatum species complex</taxon>
    </lineage>
</organism>
<dbReference type="EMBL" id="VUJX02000002">
    <property type="protein sequence ID" value="KAL0941931.1"/>
    <property type="molecule type" value="Genomic_DNA"/>
</dbReference>
<reference evidence="1 2" key="1">
    <citation type="journal article" date="2020" name="Phytopathology">
        <title>Genome Sequence Resources of Colletotrichum truncatum, C. plurivorum, C. musicola, and C. sojae: Four Species Pathogenic to Soybean (Glycine max).</title>
        <authorList>
            <person name="Rogerio F."/>
            <person name="Boufleur T.R."/>
            <person name="Ciampi-Guillardi M."/>
            <person name="Sukno S.A."/>
            <person name="Thon M.R."/>
            <person name="Massola Junior N.S."/>
            <person name="Baroncelli R."/>
        </authorList>
    </citation>
    <scope>NUCLEOTIDE SEQUENCE [LARGE SCALE GENOMIC DNA]</scope>
    <source>
        <strain evidence="1 2">CMES1059</strain>
    </source>
</reference>
<evidence type="ECO:0000313" key="1">
    <source>
        <dbReference type="EMBL" id="KAL0941931.1"/>
    </source>
</evidence>
<keyword evidence="2" id="KW-1185">Reference proteome</keyword>
<proteinExistence type="predicted"/>
<evidence type="ECO:0000313" key="2">
    <source>
        <dbReference type="Proteomes" id="UP000805649"/>
    </source>
</evidence>
<dbReference type="Proteomes" id="UP000805649">
    <property type="component" value="Unassembled WGS sequence"/>
</dbReference>
<gene>
    <name evidence="1" type="ORF">CTRU02_204694</name>
</gene>
<sequence length="487" mass="56640">MESFLGNFTLENLNFVNTTLSNTSLDGYNYEPLTNDFVANKSELQRRYDAYIASKESSPWSAYIWPVSIYIVGLSCVAAAINAREKHRAPFVFAFMAIGFEILRHVGGMKLHYAMKDTLLKAIIIQVMGAVVMILREKFVLTEEQLRLPWKERAIATYKILWNGRFIQTPRPAPVYHLIKEKEGNTTPNRKKSTKNNFDTTTVNCDGMTTNSTLKDSTAPTEIWSFARHQMIQLWASHRFRWLLKSAIHLVLVVFIDDFKSALVLRYLRFGYSDVTEEKRFIILRLIQGKDVPLRETIIRCYFAFEGIWGAYNWFTRVHLACALFFVGIGIDEPEEWPPMFGDIRQAWNLRRFWSKYFDRLIYRSVAGWAEMILEFTGFGQRPFRGKKRWVLNGIIFTISGVFHGYTDLLNGMGCAFWWEIAWWVGNFVAICGETALISAMRNLCPRVYSALSGKIGKTIGFMWVWCWLWWSAPINQFVAIRCMPRY</sequence>
<protein>
    <submittedName>
        <fullName evidence="1">Toxin biosynthesis protein</fullName>
    </submittedName>
</protein>
<accession>A0ACC3ZCU4</accession>